<feature type="compositionally biased region" description="Gly residues" evidence="1">
    <location>
        <begin position="298"/>
        <end position="308"/>
    </location>
</feature>
<protein>
    <submittedName>
        <fullName evidence="3">Opaque-phase-specific protein OP4</fullName>
    </submittedName>
</protein>
<comment type="caution">
    <text evidence="3">The sequence shown here is derived from an EMBL/GenBank/DDBJ whole genome shotgun (WGS) entry which is preliminary data.</text>
</comment>
<evidence type="ECO:0000313" key="4">
    <source>
        <dbReference type="Proteomes" id="UP000002258"/>
    </source>
</evidence>
<dbReference type="GeneID" id="4851133"/>
<feature type="compositionally biased region" description="Basic residues" evidence="1">
    <location>
        <begin position="317"/>
        <end position="332"/>
    </location>
</feature>
<dbReference type="InParanoid" id="A3GFT4"/>
<feature type="compositionally biased region" description="Low complexity" evidence="1">
    <location>
        <begin position="286"/>
        <end position="297"/>
    </location>
</feature>
<sequence length="332" mass="35145">MRLTTSAAIAVLAYTSAVSAAPAQVESSQNALQKKQEIREMAEIMAIMEAHKRELGVEGIEFEKRDYQIVTDVLAAINQTQLAPQILKFLATDSRLQPIVINGIIAVIKSGLINLPALFDALDESNLVGNVIEDLISDCSLYVELFNAAKGVISNLANIVKDKIASGISSLTSKREVAPYHYDMLNEKRDLNDVVVNLLDSLYQSGLASSVVKSVLTDSSYIPFAVNLIKAVLANNALNLGSLVDALKESGLAVDLLKQILTVNTFQTVVTNAFAAFAGTCAGSSAPSTGGSSSSGSGSSGSGSGSSSGGTTVSSPCKRKVRRRRRRRAVNY</sequence>
<organism evidence="3 4">
    <name type="scientific">Scheffersomyces stipitis (strain ATCC 58785 / CBS 6054 / NBRC 10063 / NRRL Y-11545)</name>
    <name type="common">Yeast</name>
    <name type="synonym">Pichia stipitis</name>
    <dbReference type="NCBI Taxonomy" id="322104"/>
    <lineage>
        <taxon>Eukaryota</taxon>
        <taxon>Fungi</taxon>
        <taxon>Dikarya</taxon>
        <taxon>Ascomycota</taxon>
        <taxon>Saccharomycotina</taxon>
        <taxon>Pichiomycetes</taxon>
        <taxon>Debaryomycetaceae</taxon>
        <taxon>Scheffersomyces</taxon>
    </lineage>
</organism>
<feature type="chain" id="PRO_5002652642" evidence="2">
    <location>
        <begin position="21"/>
        <end position="332"/>
    </location>
</feature>
<dbReference type="EMBL" id="AAVQ01000001">
    <property type="protein sequence ID" value="EAZ63813.1"/>
    <property type="molecule type" value="Genomic_DNA"/>
</dbReference>
<proteinExistence type="predicted"/>
<name>A3GFT4_PICST</name>
<gene>
    <name evidence="3" type="primary">OPS4</name>
    <name evidence="3" type="ORF">PICST_34211</name>
</gene>
<dbReference type="eggNOG" id="ENOG502QQIF">
    <property type="taxonomic scope" value="Eukaryota"/>
</dbReference>
<dbReference type="AlphaFoldDB" id="A3GFT4"/>
<keyword evidence="2" id="KW-0732">Signal</keyword>
<dbReference type="OrthoDB" id="4091967at2759"/>
<evidence type="ECO:0000313" key="3">
    <source>
        <dbReference type="EMBL" id="EAZ63813.1"/>
    </source>
</evidence>
<dbReference type="HOGENOM" id="CLU_061591_0_0_1"/>
<evidence type="ECO:0000256" key="1">
    <source>
        <dbReference type="SAM" id="MobiDB-lite"/>
    </source>
</evidence>
<dbReference type="RefSeq" id="XP_001387836.1">
    <property type="nucleotide sequence ID" value="XM_001387799.1"/>
</dbReference>
<dbReference type="STRING" id="322104.A3GFT4"/>
<feature type="region of interest" description="Disordered" evidence="1">
    <location>
        <begin position="286"/>
        <end position="332"/>
    </location>
</feature>
<dbReference type="OMA" id="QHINNYK"/>
<feature type="signal peptide" evidence="2">
    <location>
        <begin position="1"/>
        <end position="20"/>
    </location>
</feature>
<evidence type="ECO:0000256" key="2">
    <source>
        <dbReference type="SAM" id="SignalP"/>
    </source>
</evidence>
<dbReference type="Proteomes" id="UP000002258">
    <property type="component" value="Chromosome 1"/>
</dbReference>
<reference evidence="3 4" key="1">
    <citation type="journal article" date="2007" name="Nat. Biotechnol.">
        <title>Genome sequence of the lignocellulose-bioconverting and xylose-fermenting yeast Pichia stipitis.</title>
        <authorList>
            <person name="Jeffries T.W."/>
            <person name="Grigoriev I.V."/>
            <person name="Grimwood J."/>
            <person name="Laplaza J.M."/>
            <person name="Aerts A."/>
            <person name="Salamov A."/>
            <person name="Schmutz J."/>
            <person name="Lindquist E."/>
            <person name="Dehal P."/>
            <person name="Shapiro H."/>
            <person name="Jin Y.S."/>
            <person name="Passoth V."/>
            <person name="Richardson P.M."/>
        </authorList>
    </citation>
    <scope>NUCLEOTIDE SEQUENCE [LARGE SCALE GENOMIC DNA]</scope>
    <source>
        <strain evidence="4">ATCC 58785 / CBS 6054 / NBRC 10063 / NRRL Y-11545</strain>
    </source>
</reference>
<dbReference type="KEGG" id="pic:PICST_34211"/>
<keyword evidence="4" id="KW-1185">Reference proteome</keyword>
<accession>A3GFT4</accession>